<protein>
    <recommendedName>
        <fullName evidence="3">C2 domain-containing protein</fullName>
    </recommendedName>
</protein>
<dbReference type="InterPro" id="IPR035892">
    <property type="entry name" value="C2_domain_sf"/>
</dbReference>
<keyword evidence="2" id="KW-1133">Transmembrane helix</keyword>
<keyword evidence="2" id="KW-0472">Membrane</keyword>
<dbReference type="Pfam" id="PF00168">
    <property type="entry name" value="C2"/>
    <property type="match status" value="1"/>
</dbReference>
<feature type="transmembrane region" description="Helical" evidence="2">
    <location>
        <begin position="12"/>
        <end position="36"/>
    </location>
</feature>
<evidence type="ECO:0000313" key="4">
    <source>
        <dbReference type="EMBL" id="RRT81508.1"/>
    </source>
</evidence>
<dbReference type="CDD" id="cd00030">
    <property type="entry name" value="C2"/>
    <property type="match status" value="1"/>
</dbReference>
<evidence type="ECO:0000256" key="2">
    <source>
        <dbReference type="SAM" id="Phobius"/>
    </source>
</evidence>
<dbReference type="InterPro" id="IPR045050">
    <property type="entry name" value="Synaptotagmin_plant"/>
</dbReference>
<dbReference type="Proteomes" id="UP000287651">
    <property type="component" value="Unassembled WGS sequence"/>
</dbReference>
<gene>
    <name evidence="4" type="ORF">B296_00011111</name>
</gene>
<feature type="region of interest" description="Disordered" evidence="1">
    <location>
        <begin position="62"/>
        <end position="85"/>
    </location>
</feature>
<evidence type="ECO:0000313" key="5">
    <source>
        <dbReference type="Proteomes" id="UP000287651"/>
    </source>
</evidence>
<accession>A0A427AZ16</accession>
<name>A0A427AZ16_ENSVE</name>
<evidence type="ECO:0000256" key="1">
    <source>
        <dbReference type="SAM" id="MobiDB-lite"/>
    </source>
</evidence>
<feature type="domain" description="C2" evidence="3">
    <location>
        <begin position="103"/>
        <end position="147"/>
    </location>
</feature>
<dbReference type="SUPFAM" id="SSF49562">
    <property type="entry name" value="C2 domain (Calcium/lipid-binding domain, CaLB)"/>
    <property type="match status" value="1"/>
</dbReference>
<evidence type="ECO:0000259" key="3">
    <source>
        <dbReference type="Pfam" id="PF00168"/>
    </source>
</evidence>
<keyword evidence="2" id="KW-0812">Transmembrane</keyword>
<feature type="region of interest" description="Disordered" evidence="1">
    <location>
        <begin position="208"/>
        <end position="230"/>
    </location>
</feature>
<dbReference type="PANTHER" id="PTHR10774:SF190">
    <property type="entry name" value="C2 CALCIUM_LIPID-BINDING ENDONUCLEASE_EXONUCLEASE_PHOSPHATASE-RELATED"/>
    <property type="match status" value="1"/>
</dbReference>
<dbReference type="Gene3D" id="2.60.40.150">
    <property type="entry name" value="C2 domain"/>
    <property type="match status" value="1"/>
</dbReference>
<dbReference type="AlphaFoldDB" id="A0A427AZ16"/>
<dbReference type="InterPro" id="IPR000008">
    <property type="entry name" value="C2_dom"/>
</dbReference>
<dbReference type="PANTHER" id="PTHR10774">
    <property type="entry name" value="EXTENDED SYNAPTOTAGMIN-RELATED"/>
    <property type="match status" value="1"/>
</dbReference>
<organism evidence="4 5">
    <name type="scientific">Ensete ventricosum</name>
    <name type="common">Abyssinian banana</name>
    <name type="synonym">Musa ensete</name>
    <dbReference type="NCBI Taxonomy" id="4639"/>
    <lineage>
        <taxon>Eukaryota</taxon>
        <taxon>Viridiplantae</taxon>
        <taxon>Streptophyta</taxon>
        <taxon>Embryophyta</taxon>
        <taxon>Tracheophyta</taxon>
        <taxon>Spermatophyta</taxon>
        <taxon>Magnoliopsida</taxon>
        <taxon>Liliopsida</taxon>
        <taxon>Zingiberales</taxon>
        <taxon>Musaceae</taxon>
        <taxon>Ensete</taxon>
    </lineage>
</organism>
<reference evidence="4 5" key="1">
    <citation type="journal article" date="2014" name="Agronomy (Basel)">
        <title>A Draft Genome Sequence for Ensete ventricosum, the Drought-Tolerant Tree Against Hunger.</title>
        <authorList>
            <person name="Harrison J."/>
            <person name="Moore K.A."/>
            <person name="Paszkiewicz K."/>
            <person name="Jones T."/>
            <person name="Grant M."/>
            <person name="Ambacheew D."/>
            <person name="Muzemil S."/>
            <person name="Studholme D.J."/>
        </authorList>
    </citation>
    <scope>NUCLEOTIDE SEQUENCE [LARGE SCALE GENOMIC DNA]</scope>
</reference>
<proteinExistence type="predicted"/>
<dbReference type="GO" id="GO:0008289">
    <property type="term" value="F:lipid binding"/>
    <property type="evidence" value="ECO:0007669"/>
    <property type="project" value="InterPro"/>
</dbReference>
<dbReference type="GO" id="GO:0005783">
    <property type="term" value="C:endoplasmic reticulum"/>
    <property type="evidence" value="ECO:0007669"/>
    <property type="project" value="TreeGrafter"/>
</dbReference>
<sequence length="261" mass="28728">MDIDFRWGGDLSIILAVEALVASLPIQVFTVIRVIFQLSEEIPCISAVVVALLAEMRGEEWGEEEEEEVERCQTGAGSGGQGPEAVGSKIGVRQGELELKPQGKLTVTIVKANDLKNQELVGKSDPYVVLFVRPVFKVKTKVVDDNLTDRYADNPLPGCIADWGCFHLVTIRNRPVTIDFDHCQPLSGDNGRFRQLAILGSINRRWEKEEEGEEKPGVGHCSSPVGDALRPCDPSPMGDFFSPCGEKERGDVEQEDVALFF</sequence>
<comment type="caution">
    <text evidence="4">The sequence shown here is derived from an EMBL/GenBank/DDBJ whole genome shotgun (WGS) entry which is preliminary data.</text>
</comment>
<dbReference type="EMBL" id="AMZH03000896">
    <property type="protein sequence ID" value="RRT81508.1"/>
    <property type="molecule type" value="Genomic_DNA"/>
</dbReference>